<sequence length="304" mass="35366">MNYRVAITARPEFRSTLSRMVEKDSTARTRELGHRMKAFRQRRHFSGADVSRRNGWLQSKVTRWEQGLRELSVVDAALYLASCGDAEPERDLLLELTQPGGDLYWVRPYFDELVDPTQSLAIQENLAHTLVRYESLTLPGLLQTEPYARTTYELIGNRDQARLDQVVNARLERQRLLRRDRPPRCRFYIHERALRSVVGCPRIMHEQLLHLVLSANLPYCAIRIVPESNEVSRTIENSFTIMEFAEHPAVVYTDSYAAGLFIDDRVAVEAYYSLVARLESDTLTEERSRQVLAEWADRYDRMDE</sequence>
<protein>
    <submittedName>
        <fullName evidence="2">Transcriptional regulator</fullName>
    </submittedName>
</protein>
<gene>
    <name evidence="2" type="ORF">GCM10017790_13960</name>
</gene>
<dbReference type="InterPro" id="IPR010982">
    <property type="entry name" value="Lambda_DNA-bd_dom_sf"/>
</dbReference>
<organism evidence="2 3">
    <name type="scientific">Amycolatopsis oliviviridis</name>
    <dbReference type="NCBI Taxonomy" id="1471590"/>
    <lineage>
        <taxon>Bacteria</taxon>
        <taxon>Bacillati</taxon>
        <taxon>Actinomycetota</taxon>
        <taxon>Actinomycetes</taxon>
        <taxon>Pseudonocardiales</taxon>
        <taxon>Pseudonocardiaceae</taxon>
        <taxon>Amycolatopsis</taxon>
    </lineage>
</organism>
<evidence type="ECO:0000313" key="2">
    <source>
        <dbReference type="EMBL" id="GHH07308.1"/>
    </source>
</evidence>
<dbReference type="InterPro" id="IPR043917">
    <property type="entry name" value="DUF5753"/>
</dbReference>
<dbReference type="Pfam" id="PF13560">
    <property type="entry name" value="HTH_31"/>
    <property type="match status" value="1"/>
</dbReference>
<reference evidence="3" key="1">
    <citation type="journal article" date="2019" name="Int. J. Syst. Evol. Microbiol.">
        <title>The Global Catalogue of Microorganisms (GCM) 10K type strain sequencing project: providing services to taxonomists for standard genome sequencing and annotation.</title>
        <authorList>
            <consortium name="The Broad Institute Genomics Platform"/>
            <consortium name="The Broad Institute Genome Sequencing Center for Infectious Disease"/>
            <person name="Wu L."/>
            <person name="Ma J."/>
        </authorList>
    </citation>
    <scope>NUCLEOTIDE SEQUENCE [LARGE SCALE GENOMIC DNA]</scope>
    <source>
        <strain evidence="3">CGMCC 4.7683</strain>
    </source>
</reference>
<evidence type="ECO:0000259" key="1">
    <source>
        <dbReference type="Pfam" id="PF19054"/>
    </source>
</evidence>
<proteinExistence type="predicted"/>
<dbReference type="Proteomes" id="UP000635387">
    <property type="component" value="Unassembled WGS sequence"/>
</dbReference>
<name>A0ABQ3L784_9PSEU</name>
<dbReference type="Pfam" id="PF19054">
    <property type="entry name" value="DUF5753"/>
    <property type="match status" value="1"/>
</dbReference>
<comment type="caution">
    <text evidence="2">The sequence shown here is derived from an EMBL/GenBank/DDBJ whole genome shotgun (WGS) entry which is preliminary data.</text>
</comment>
<keyword evidence="3" id="KW-1185">Reference proteome</keyword>
<feature type="domain" description="DUF5753" evidence="1">
    <location>
        <begin position="119"/>
        <end position="294"/>
    </location>
</feature>
<accession>A0ABQ3L784</accession>
<evidence type="ECO:0000313" key="3">
    <source>
        <dbReference type="Proteomes" id="UP000635387"/>
    </source>
</evidence>
<dbReference type="Gene3D" id="1.10.260.40">
    <property type="entry name" value="lambda repressor-like DNA-binding domains"/>
    <property type="match status" value="1"/>
</dbReference>
<dbReference type="EMBL" id="BNAY01000001">
    <property type="protein sequence ID" value="GHH07308.1"/>
    <property type="molecule type" value="Genomic_DNA"/>
</dbReference>